<gene>
    <name evidence="3" type="ORF">EJG51_009110</name>
</gene>
<proteinExistence type="inferred from homology"/>
<keyword evidence="2" id="KW-1134">Transmembrane beta strand</keyword>
<dbReference type="PANTHER" id="PTHR30203">
    <property type="entry name" value="OUTER MEMBRANE CATION EFFLUX PROTEIN"/>
    <property type="match status" value="1"/>
</dbReference>
<evidence type="ECO:0000256" key="1">
    <source>
        <dbReference type="ARBA" id="ARBA00007613"/>
    </source>
</evidence>
<dbReference type="NCBIfam" id="TIGR01845">
    <property type="entry name" value="outer_NodT"/>
    <property type="match status" value="1"/>
</dbReference>
<dbReference type="OrthoDB" id="9770517at2"/>
<accession>A0A6M4A4I7</accession>
<reference evidence="3 4" key="1">
    <citation type="journal article" date="2019" name="Int. J. Syst. Evol. Microbiol.">
        <title>Undibacterium piscinae sp. nov., isolated from Korean shiner intestine.</title>
        <authorList>
            <person name="Lee S.Y."/>
            <person name="Kang W."/>
            <person name="Kim P.S."/>
            <person name="Kim H.S."/>
            <person name="Sung H."/>
            <person name="Shin N.R."/>
            <person name="Whon T.W."/>
            <person name="Yun J.H."/>
            <person name="Lee J.Y."/>
            <person name="Lee J.Y."/>
            <person name="Jung M.J."/>
            <person name="Jeong Y.S."/>
            <person name="Tak E.J."/>
            <person name="Han J.E."/>
            <person name="Hyun D.W."/>
            <person name="Kang M.S."/>
            <person name="Lee K.E."/>
            <person name="Lee B.H."/>
            <person name="Bae J.W."/>
        </authorList>
    </citation>
    <scope>NUCLEOTIDE SEQUENCE [LARGE SCALE GENOMIC DNA]</scope>
    <source>
        <strain evidence="3 4">S11R28</strain>
    </source>
</reference>
<keyword evidence="2" id="KW-0564">Palmitate</keyword>
<comment type="similarity">
    <text evidence="1 2">Belongs to the outer membrane factor (OMF) (TC 1.B.17) family.</text>
</comment>
<name>A0A6M4A4I7_9BURK</name>
<dbReference type="GO" id="GO:0005886">
    <property type="term" value="C:plasma membrane"/>
    <property type="evidence" value="ECO:0007669"/>
    <property type="project" value="UniProtKB-SubCell"/>
</dbReference>
<dbReference type="InterPro" id="IPR003423">
    <property type="entry name" value="OMP_efflux"/>
</dbReference>
<dbReference type="Gene3D" id="1.20.1600.10">
    <property type="entry name" value="Outer membrane efflux proteins (OEP)"/>
    <property type="match status" value="1"/>
</dbReference>
<evidence type="ECO:0000313" key="4">
    <source>
        <dbReference type="Proteomes" id="UP000274350"/>
    </source>
</evidence>
<dbReference type="AlphaFoldDB" id="A0A6M4A4I7"/>
<dbReference type="Proteomes" id="UP000274350">
    <property type="component" value="Chromosome"/>
</dbReference>
<dbReference type="KEGG" id="upi:EJG51_009110"/>
<dbReference type="InterPro" id="IPR010131">
    <property type="entry name" value="MdtP/NodT-like"/>
</dbReference>
<evidence type="ECO:0000313" key="3">
    <source>
        <dbReference type="EMBL" id="QJQ05983.1"/>
    </source>
</evidence>
<keyword evidence="4" id="KW-1185">Reference proteome</keyword>
<organism evidence="3 4">
    <name type="scientific">Undibacterium piscinae</name>
    <dbReference type="NCBI Taxonomy" id="2495591"/>
    <lineage>
        <taxon>Bacteria</taxon>
        <taxon>Pseudomonadati</taxon>
        <taxon>Pseudomonadota</taxon>
        <taxon>Betaproteobacteria</taxon>
        <taxon>Burkholderiales</taxon>
        <taxon>Oxalobacteraceae</taxon>
        <taxon>Undibacterium</taxon>
    </lineage>
</organism>
<protein>
    <submittedName>
        <fullName evidence="3">Efflux transporter outer membrane subunit</fullName>
    </submittedName>
</protein>
<dbReference type="Gene3D" id="2.20.200.10">
    <property type="entry name" value="Outer membrane efflux proteins (OEP)"/>
    <property type="match status" value="1"/>
</dbReference>
<dbReference type="SUPFAM" id="SSF56954">
    <property type="entry name" value="Outer membrane efflux proteins (OEP)"/>
    <property type="match status" value="1"/>
</dbReference>
<dbReference type="Pfam" id="PF02321">
    <property type="entry name" value="OEP"/>
    <property type="match status" value="2"/>
</dbReference>
<sequence length="473" mass="51223">MHKPILEKLLTLSIATLFTGCAFNPSATMPVMELPVAGSAPATPVAAPVAVQSNWWQQFNDPVLNQLITDALSNNQNLALVTAKLDEARAVFGISSAAQLPRIDIGASGSNTHVSENLGRSVSNPNKDYQLVGQASWELDLWGRVRNASNAAKQEVFAAEYNRDAALLSLNAEIAQNYFNLRALDAQLKIAEDTVQSRQESYDLQKKRFLGGVTSELDVRQAEVELASTQATLPDLKQSIAQLEAALSILTGQTPRALIEQGIARGKSMPELTLSNQIPAGLNSDLLLRRADIAQAEANLLAARARIEAARAAYFPKISLTGLLGFESNDMAKLFNTGSHIASFAGNLSMPLFDNGMTAAQVNQAKARERQATAAYQLAVQNAFAETRSSLISNQVSGEKVINEKTKVDALQRQLRLANLRYENGYSSYLEALDAQRSLFNAQLSLISAQRNQVNARVALYKSLGGGWQRPAN</sequence>
<evidence type="ECO:0000256" key="2">
    <source>
        <dbReference type="RuleBase" id="RU362097"/>
    </source>
</evidence>
<dbReference type="GO" id="GO:0015562">
    <property type="term" value="F:efflux transmembrane transporter activity"/>
    <property type="evidence" value="ECO:0007669"/>
    <property type="project" value="InterPro"/>
</dbReference>
<keyword evidence="2" id="KW-0472">Membrane</keyword>
<dbReference type="PROSITE" id="PS51257">
    <property type="entry name" value="PROKAR_LIPOPROTEIN"/>
    <property type="match status" value="1"/>
</dbReference>
<keyword evidence="2" id="KW-0449">Lipoprotein</keyword>
<comment type="subcellular location">
    <subcellularLocation>
        <location evidence="2">Cell membrane</location>
        <topology evidence="2">Lipid-anchor</topology>
    </subcellularLocation>
</comment>
<dbReference type="PANTHER" id="PTHR30203:SF30">
    <property type="entry name" value="OUTER MEMBRANE PROTEIN-RELATED"/>
    <property type="match status" value="1"/>
</dbReference>
<dbReference type="EMBL" id="CP051152">
    <property type="protein sequence ID" value="QJQ05983.1"/>
    <property type="molecule type" value="Genomic_DNA"/>
</dbReference>
<keyword evidence="2" id="KW-0812">Transmembrane</keyword>